<dbReference type="SMART" id="SM01065">
    <property type="entry name" value="CBM_2"/>
    <property type="match status" value="1"/>
</dbReference>
<dbReference type="Gene3D" id="3.60.40.10">
    <property type="entry name" value="PPM-type phosphatase domain"/>
    <property type="match status" value="2"/>
</dbReference>
<evidence type="ECO:0000256" key="1">
    <source>
        <dbReference type="PROSITE-ProRule" id="PRU00708"/>
    </source>
</evidence>
<proteinExistence type="predicted"/>
<dbReference type="InterPro" id="IPR013783">
    <property type="entry name" value="Ig-like_fold"/>
</dbReference>
<dbReference type="InterPro" id="IPR011990">
    <property type="entry name" value="TPR-like_helical_dom_sf"/>
</dbReference>
<feature type="compositionally biased region" description="Basic and acidic residues" evidence="3">
    <location>
        <begin position="308"/>
        <end position="329"/>
    </location>
</feature>
<feature type="domain" description="CBM20" evidence="4">
    <location>
        <begin position="519"/>
        <end position="634"/>
    </location>
</feature>
<dbReference type="InterPro" id="IPR002885">
    <property type="entry name" value="PPR_rpt"/>
</dbReference>
<feature type="region of interest" description="Disordered" evidence="3">
    <location>
        <begin position="686"/>
        <end position="711"/>
    </location>
</feature>
<feature type="repeat" description="PPR" evidence="1">
    <location>
        <begin position="1026"/>
        <end position="1060"/>
    </location>
</feature>
<dbReference type="NCBIfam" id="TIGR00756">
    <property type="entry name" value="PPR"/>
    <property type="match status" value="1"/>
</dbReference>
<keyword evidence="6" id="KW-1185">Reference proteome</keyword>
<sequence length="1538" mass="171655">MGEELPLETALDEMDMGDDQNYQRCLLLTKNFQNRIGDVRARQFRQIFQKVCRLVDEANQMAETLCPLERLRFSAEVLTDFFGNSGKDETVETIVRLRRLETGMARWRSIVRTKVLGRKSSSLLDHFVNISMQNVQLWSDQTSLLMKVEEFHQRLQCFRDVFKAVVTDGHAIEDLQPSERDCWSRTPPWVAADLEQEQLEREIALKEHLTQGKSGREEVLEEQLASMQRLLHAKDSRIESLEAASQVELEREIAVKHRAAQGKSGREEVLEEQVASLQRMLHAKDRRIESLELAGSKGTVWTSGRRSSFGERRPSVDHAKEVPSNRREAHGQVMRGVKELVESGQELREAEAELLERHLQDFEGRQNTFLEKLKALRSEVRSEVDALMASEAANLDGLEQLRGELEDQRKQVQQQKDLQQDLQTTLDNERARMAVLTESNEELLRACEERHRGDVEAQSMAEKALRDEEHRLNAMREALEREYQVQQQQLDAEFDAATNLLLCAREQLSKRERHPPRSGISILWISVTFRVRAETDFGDDVYVVGHGASLGTWKPQEGVLLRTHIECYPVWFTTIQMPLDVTKSRDINTEYKFVIKRAGGQIQWEDGPNRLLPLKLHPDMTMESLPPHVAFFGQTLGIPEMPQPTLAPVLSMSTMATMMAVSDSEEGDGIASPCSSLATLPLADSEGALSEPKEEVSPEPEPVEPSPTPEPLDAPALVEPAKVTAVTAPAKVKTVQAEPESIRFEAGAHRLSKPSGRCEDAFFFSTKAAGVADGVGQMEQFSEYGVDAAKYADELMQLSAKHVHANPGRPIAALMRAERDATSYGACTALVMAIDGTKVQVANLGDSGFMHLRPRAWGMEILQTSREQTHGWNCPYQLTRVPEALFKDSGISFDSAADCEKYELKVEQGMEGCRAGCEELKAQRPVDLFTYSALLGLVARKRQWRTAQHLLEDLRHGGLLPDVFIWSGVLSSCERHWMAGLGLFATARSLKKTNTIVYNSVLSSLMGRWFSSLALLDAMRCSREEDTTSFNSVMTAQEKSGLWPRAMQLLGDFEHSGLQPDIVSLNALLAADDMDWRWALFWLDTAQRWSLQTDAVSFSSAISTMEKAGRWLVALQLLHRSAQRRIQQDIIMFNATISACEKGQQWERALAVLEEACGLELLPDVFSYGAAASACEGGGHWVGAAELLEVLQDSQQQPDTVLCNAVISALQKGTCWQRSLGFLEAMQTSGPQPDVVSYTAAMSACEKASEWQRTLVLLQALKATKAQAGMAFNVCISACERSNQLQQALRLLREMRKSQLEPDGISVNSALRACERASAWVEALHLASLSELDVAGLVAVTGACASVHAMLPRLLWKVDVWGMRSASEANQLARLESAGDIQRKMRKDHTQCAPRLTRVMSLDGVWAPVVPLLVTYNQSDLLLLFTDGLTDNLHWYEVLRKVDEVVERYEGQGVNPEVLASVLAKTAEERSHDTKANTPFAQSARRHRLHFPGGKEDDITVVAAWIAGEEAHEGQTDGEDVTIGTLEQASARKTCVLC</sequence>
<dbReference type="PANTHER" id="PTHR47938">
    <property type="entry name" value="RESPIRATORY COMPLEX I CHAPERONE (CIA84), PUTATIVE (AFU_ORTHOLOGUE AFUA_2G06020)-RELATED"/>
    <property type="match status" value="1"/>
</dbReference>
<gene>
    <name evidence="5" type="ORF">CCMP2556_LOCUS11618</name>
</gene>
<dbReference type="SUPFAM" id="SSF49452">
    <property type="entry name" value="Starch-binding domain-like"/>
    <property type="match status" value="1"/>
</dbReference>
<feature type="coiled-coil region" evidence="2">
    <location>
        <begin position="224"/>
        <end position="294"/>
    </location>
</feature>
<protein>
    <recommendedName>
        <fullName evidence="4">CBM20 domain-containing protein</fullName>
    </recommendedName>
</protein>
<name>A0ABP0JJH8_9DINO</name>
<evidence type="ECO:0000256" key="3">
    <source>
        <dbReference type="SAM" id="MobiDB-lite"/>
    </source>
</evidence>
<evidence type="ECO:0000313" key="5">
    <source>
        <dbReference type="EMBL" id="CAK9014289.1"/>
    </source>
</evidence>
<dbReference type="Proteomes" id="UP001642484">
    <property type="component" value="Unassembled WGS sequence"/>
</dbReference>
<reference evidence="5 6" key="1">
    <citation type="submission" date="2024-02" db="EMBL/GenBank/DDBJ databases">
        <authorList>
            <person name="Chen Y."/>
            <person name="Shah S."/>
            <person name="Dougan E. K."/>
            <person name="Thang M."/>
            <person name="Chan C."/>
        </authorList>
    </citation>
    <scope>NUCLEOTIDE SEQUENCE [LARGE SCALE GENOMIC DNA]</scope>
</reference>
<dbReference type="Gene3D" id="2.60.40.10">
    <property type="entry name" value="Immunoglobulins"/>
    <property type="match status" value="1"/>
</dbReference>
<evidence type="ECO:0000259" key="4">
    <source>
        <dbReference type="PROSITE" id="PS51166"/>
    </source>
</evidence>
<dbReference type="Gene3D" id="1.25.40.10">
    <property type="entry name" value="Tetratricopeptide repeat domain"/>
    <property type="match status" value="3"/>
</dbReference>
<dbReference type="CDD" id="cd05467">
    <property type="entry name" value="CBM20"/>
    <property type="match status" value="1"/>
</dbReference>
<feature type="coiled-coil region" evidence="2">
    <location>
        <begin position="370"/>
        <end position="496"/>
    </location>
</feature>
<dbReference type="Pfam" id="PF00686">
    <property type="entry name" value="CBM_20"/>
    <property type="match status" value="1"/>
</dbReference>
<evidence type="ECO:0000313" key="6">
    <source>
        <dbReference type="Proteomes" id="UP001642484"/>
    </source>
</evidence>
<feature type="repeat" description="PPR" evidence="1">
    <location>
        <begin position="1268"/>
        <end position="1302"/>
    </location>
</feature>
<dbReference type="PANTHER" id="PTHR47938:SF35">
    <property type="entry name" value="PENTATRICOPEPTIDE REPEAT-CONTAINING PROTEIN 4, MITOCHONDRIAL-RELATED"/>
    <property type="match status" value="1"/>
</dbReference>
<dbReference type="InterPro" id="IPR036457">
    <property type="entry name" value="PPM-type-like_dom_sf"/>
</dbReference>
<dbReference type="PROSITE" id="PS51375">
    <property type="entry name" value="PPR"/>
    <property type="match status" value="3"/>
</dbReference>
<accession>A0ABP0JJH8</accession>
<feature type="region of interest" description="Disordered" evidence="3">
    <location>
        <begin position="302"/>
        <end position="329"/>
    </location>
</feature>
<dbReference type="EMBL" id="CAXAMN010005557">
    <property type="protein sequence ID" value="CAK9014289.1"/>
    <property type="molecule type" value="Genomic_DNA"/>
</dbReference>
<dbReference type="InterPro" id="IPR013784">
    <property type="entry name" value="Carb-bd-like_fold"/>
</dbReference>
<dbReference type="SUPFAM" id="SSF81606">
    <property type="entry name" value="PP2C-like"/>
    <property type="match status" value="2"/>
</dbReference>
<feature type="repeat" description="PPR" evidence="1">
    <location>
        <begin position="927"/>
        <end position="961"/>
    </location>
</feature>
<dbReference type="Pfam" id="PF01535">
    <property type="entry name" value="PPR"/>
    <property type="match status" value="1"/>
</dbReference>
<dbReference type="InterPro" id="IPR002044">
    <property type="entry name" value="CBM20"/>
</dbReference>
<evidence type="ECO:0000256" key="2">
    <source>
        <dbReference type="SAM" id="Coils"/>
    </source>
</evidence>
<dbReference type="PROSITE" id="PS51166">
    <property type="entry name" value="CBM20"/>
    <property type="match status" value="1"/>
</dbReference>
<keyword evidence="2" id="KW-0175">Coiled coil</keyword>
<organism evidence="5 6">
    <name type="scientific">Durusdinium trenchii</name>
    <dbReference type="NCBI Taxonomy" id="1381693"/>
    <lineage>
        <taxon>Eukaryota</taxon>
        <taxon>Sar</taxon>
        <taxon>Alveolata</taxon>
        <taxon>Dinophyceae</taxon>
        <taxon>Suessiales</taxon>
        <taxon>Symbiodiniaceae</taxon>
        <taxon>Durusdinium</taxon>
    </lineage>
</organism>
<comment type="caution">
    <text evidence="5">The sequence shown here is derived from an EMBL/GenBank/DDBJ whole genome shotgun (WGS) entry which is preliminary data.</text>
</comment>